<keyword evidence="3 9" id="KW-0028">Amino-acid biosynthesis</keyword>
<dbReference type="PRINTS" id="PR00474">
    <property type="entry name" value="GLU5KINASE"/>
</dbReference>
<comment type="caution">
    <text evidence="11">The sequence shown here is derived from an EMBL/GenBank/DDBJ whole genome shotgun (WGS) entry which is preliminary data.</text>
</comment>
<feature type="binding site" evidence="9">
    <location>
        <position position="62"/>
    </location>
    <ligand>
        <name>substrate</name>
    </ligand>
</feature>
<comment type="function">
    <text evidence="9">Catalyzes the ATP-dependent phosphorylation of N-acetyl-L-glutamate.</text>
</comment>
<dbReference type="PANTHER" id="PTHR23342">
    <property type="entry name" value="N-ACETYLGLUTAMATE SYNTHASE"/>
    <property type="match status" value="1"/>
</dbReference>
<dbReference type="PIRSF" id="PIRSF000728">
    <property type="entry name" value="NAGK"/>
    <property type="match status" value="1"/>
</dbReference>
<evidence type="ECO:0000313" key="12">
    <source>
        <dbReference type="Proteomes" id="UP001179280"/>
    </source>
</evidence>
<dbReference type="GO" id="GO:0003991">
    <property type="term" value="F:acetylglutamate kinase activity"/>
    <property type="evidence" value="ECO:0007669"/>
    <property type="project" value="UniProtKB-EC"/>
</dbReference>
<comment type="pathway">
    <text evidence="1 9">Amino-acid biosynthesis; L-arginine biosynthesis; N(2)-acetyl-L-ornithine from L-glutamate: step 2/4.</text>
</comment>
<proteinExistence type="inferred from homology"/>
<evidence type="ECO:0000313" key="11">
    <source>
        <dbReference type="EMBL" id="MBM7840406.1"/>
    </source>
</evidence>
<evidence type="ECO:0000259" key="10">
    <source>
        <dbReference type="Pfam" id="PF00696"/>
    </source>
</evidence>
<dbReference type="RefSeq" id="WP_204467982.1">
    <property type="nucleotide sequence ID" value="NZ_JAFBCV010000013.1"/>
</dbReference>
<evidence type="ECO:0000256" key="5">
    <source>
        <dbReference type="ARBA" id="ARBA00022741"/>
    </source>
</evidence>
<evidence type="ECO:0000256" key="7">
    <source>
        <dbReference type="ARBA" id="ARBA00022840"/>
    </source>
</evidence>
<dbReference type="Pfam" id="PF00696">
    <property type="entry name" value="AA_kinase"/>
    <property type="match status" value="1"/>
</dbReference>
<keyword evidence="6 9" id="KW-0418">Kinase</keyword>
<dbReference type="EC" id="2.7.2.8" evidence="9"/>
<evidence type="ECO:0000256" key="8">
    <source>
        <dbReference type="ARBA" id="ARBA00048141"/>
    </source>
</evidence>
<dbReference type="HAMAP" id="MF_00082">
    <property type="entry name" value="ArgB"/>
    <property type="match status" value="1"/>
</dbReference>
<evidence type="ECO:0000256" key="1">
    <source>
        <dbReference type="ARBA" id="ARBA00004828"/>
    </source>
</evidence>
<sequence>MSTSVLKIGGSTLEKLSDTFYQGIVNRVEKGDNVIIVHGGGPAINHQLEALAIKSEFCEGLRKTTTDVLTIVEQVLSGQTNKEIVRKLKLAGAEAVGISGCDGSTLIAKEIDVHKWGYVGNVTTVSTKLLDLLLTNQMIPVVAPVAMNQLGQPLNVNADAAASAIAAAVSAEEFVFVTDVDGVFHNGKKLDQIYSKQAEQLIADGVISGGMIPKVKGALASLTSSLNKVRIVNGNAPYDERSGTIIMTQVKAIIS</sequence>
<dbReference type="EMBL" id="JAFBCV010000013">
    <property type="protein sequence ID" value="MBM7840406.1"/>
    <property type="molecule type" value="Genomic_DNA"/>
</dbReference>
<feature type="site" description="Transition state stabilizer" evidence="9">
    <location>
        <position position="214"/>
    </location>
</feature>
<evidence type="ECO:0000256" key="4">
    <source>
        <dbReference type="ARBA" id="ARBA00022679"/>
    </source>
</evidence>
<keyword evidence="7 9" id="KW-0067">ATP-binding</keyword>
<keyword evidence="2 9" id="KW-0055">Arginine biosynthesis</keyword>
<dbReference type="NCBIfam" id="TIGR00761">
    <property type="entry name" value="argB"/>
    <property type="match status" value="1"/>
</dbReference>
<dbReference type="InterPro" id="IPR036393">
    <property type="entry name" value="AceGlu_kinase-like_sf"/>
</dbReference>
<organism evidence="11 12">
    <name type="scientific">Shouchella xiaoxiensis</name>
    <dbReference type="NCBI Taxonomy" id="766895"/>
    <lineage>
        <taxon>Bacteria</taxon>
        <taxon>Bacillati</taxon>
        <taxon>Bacillota</taxon>
        <taxon>Bacilli</taxon>
        <taxon>Bacillales</taxon>
        <taxon>Bacillaceae</taxon>
        <taxon>Shouchella</taxon>
    </lineage>
</organism>
<protein>
    <recommendedName>
        <fullName evidence="9">Acetylglutamate kinase</fullName>
        <ecNumber evidence="9">2.7.2.8</ecNumber>
    </recommendedName>
    <alternativeName>
        <fullName evidence="9">N-acetyl-L-glutamate 5-phosphotransferase</fullName>
    </alternativeName>
    <alternativeName>
        <fullName evidence="9">NAG kinase</fullName>
        <shortName evidence="9">NAGK</shortName>
    </alternativeName>
</protein>
<keyword evidence="5 9" id="KW-0547">Nucleotide-binding</keyword>
<dbReference type="CDD" id="cd04238">
    <property type="entry name" value="AAK_NAGK-like"/>
    <property type="match status" value="1"/>
</dbReference>
<gene>
    <name evidence="9" type="primary">argB</name>
    <name evidence="11" type="ORF">JOC54_003687</name>
</gene>
<name>A0ABS2SYX6_9BACI</name>
<feature type="site" description="Transition state stabilizer" evidence="9">
    <location>
        <position position="7"/>
    </location>
</feature>
<dbReference type="Proteomes" id="UP001179280">
    <property type="component" value="Unassembled WGS sequence"/>
</dbReference>
<keyword evidence="12" id="KW-1185">Reference proteome</keyword>
<comment type="catalytic activity">
    <reaction evidence="8 9">
        <text>N-acetyl-L-glutamate + ATP = N-acetyl-L-glutamyl 5-phosphate + ADP</text>
        <dbReference type="Rhea" id="RHEA:14629"/>
        <dbReference type="ChEBI" id="CHEBI:30616"/>
        <dbReference type="ChEBI" id="CHEBI:44337"/>
        <dbReference type="ChEBI" id="CHEBI:57936"/>
        <dbReference type="ChEBI" id="CHEBI:456216"/>
        <dbReference type="EC" id="2.7.2.8"/>
    </reaction>
</comment>
<evidence type="ECO:0000256" key="9">
    <source>
        <dbReference type="HAMAP-Rule" id="MF_00082"/>
    </source>
</evidence>
<reference evidence="11" key="1">
    <citation type="submission" date="2021-01" db="EMBL/GenBank/DDBJ databases">
        <title>Genomic Encyclopedia of Type Strains, Phase IV (KMG-IV): sequencing the most valuable type-strain genomes for metagenomic binning, comparative biology and taxonomic classification.</title>
        <authorList>
            <person name="Goeker M."/>
        </authorList>
    </citation>
    <scope>NUCLEOTIDE SEQUENCE</scope>
    <source>
        <strain evidence="11">DSM 21943</strain>
    </source>
</reference>
<comment type="subcellular location">
    <subcellularLocation>
        <location evidence="9">Cytoplasm</location>
    </subcellularLocation>
</comment>
<feature type="binding site" evidence="9">
    <location>
        <position position="155"/>
    </location>
    <ligand>
        <name>substrate</name>
    </ligand>
</feature>
<accession>A0ABS2SYX6</accession>
<dbReference type="SUPFAM" id="SSF53633">
    <property type="entry name" value="Carbamate kinase-like"/>
    <property type="match status" value="1"/>
</dbReference>
<comment type="similarity">
    <text evidence="9">Belongs to the acetylglutamate kinase family. ArgB subfamily.</text>
</comment>
<evidence type="ECO:0000256" key="3">
    <source>
        <dbReference type="ARBA" id="ARBA00022605"/>
    </source>
</evidence>
<dbReference type="Gene3D" id="3.40.1160.10">
    <property type="entry name" value="Acetylglutamate kinase-like"/>
    <property type="match status" value="1"/>
</dbReference>
<keyword evidence="4 9" id="KW-0808">Transferase</keyword>
<dbReference type="InterPro" id="IPR037528">
    <property type="entry name" value="ArgB"/>
</dbReference>
<keyword evidence="9" id="KW-0963">Cytoplasm</keyword>
<dbReference type="InterPro" id="IPR004662">
    <property type="entry name" value="AcgluKinase_fam"/>
</dbReference>
<evidence type="ECO:0000256" key="2">
    <source>
        <dbReference type="ARBA" id="ARBA00022571"/>
    </source>
</evidence>
<feature type="binding site" evidence="9">
    <location>
        <begin position="40"/>
        <end position="41"/>
    </location>
    <ligand>
        <name>substrate</name>
    </ligand>
</feature>
<evidence type="ECO:0000256" key="6">
    <source>
        <dbReference type="ARBA" id="ARBA00022777"/>
    </source>
</evidence>
<dbReference type="InterPro" id="IPR001048">
    <property type="entry name" value="Asp/Glu/Uridylate_kinase"/>
</dbReference>
<dbReference type="InterPro" id="IPR001057">
    <property type="entry name" value="Glu/AcGlu_kinase"/>
</dbReference>
<dbReference type="PANTHER" id="PTHR23342:SF0">
    <property type="entry name" value="N-ACETYLGLUTAMATE SYNTHASE, MITOCHONDRIAL"/>
    <property type="match status" value="1"/>
</dbReference>
<feature type="domain" description="Aspartate/glutamate/uridylate kinase" evidence="10">
    <location>
        <begin position="4"/>
        <end position="233"/>
    </location>
</feature>